<dbReference type="EMBL" id="AMZH03011270">
    <property type="protein sequence ID" value="RRT53168.1"/>
    <property type="molecule type" value="Genomic_DNA"/>
</dbReference>
<dbReference type="Proteomes" id="UP000287651">
    <property type="component" value="Unassembled WGS sequence"/>
</dbReference>
<proteinExistence type="predicted"/>
<dbReference type="AlphaFoldDB" id="A0A426YN72"/>
<comment type="caution">
    <text evidence="2">The sequence shown here is derived from an EMBL/GenBank/DDBJ whole genome shotgun (WGS) entry which is preliminary data.</text>
</comment>
<protein>
    <submittedName>
        <fullName evidence="2">Uncharacterized protein</fullName>
    </submittedName>
</protein>
<evidence type="ECO:0000256" key="1">
    <source>
        <dbReference type="SAM" id="MobiDB-lite"/>
    </source>
</evidence>
<feature type="region of interest" description="Disordered" evidence="1">
    <location>
        <begin position="1"/>
        <end position="48"/>
    </location>
</feature>
<accession>A0A426YN72</accession>
<evidence type="ECO:0000313" key="3">
    <source>
        <dbReference type="Proteomes" id="UP000287651"/>
    </source>
</evidence>
<gene>
    <name evidence="2" type="ORF">B296_00037918</name>
</gene>
<name>A0A426YN72_ENSVE</name>
<reference evidence="2 3" key="1">
    <citation type="journal article" date="2014" name="Agronomy (Basel)">
        <title>A Draft Genome Sequence for Ensete ventricosum, the Drought-Tolerant Tree Against Hunger.</title>
        <authorList>
            <person name="Harrison J."/>
            <person name="Moore K.A."/>
            <person name="Paszkiewicz K."/>
            <person name="Jones T."/>
            <person name="Grant M."/>
            <person name="Ambacheew D."/>
            <person name="Muzemil S."/>
            <person name="Studholme D.J."/>
        </authorList>
    </citation>
    <scope>NUCLEOTIDE SEQUENCE [LARGE SCALE GENOMIC DNA]</scope>
</reference>
<organism evidence="2 3">
    <name type="scientific">Ensete ventricosum</name>
    <name type="common">Abyssinian banana</name>
    <name type="synonym">Musa ensete</name>
    <dbReference type="NCBI Taxonomy" id="4639"/>
    <lineage>
        <taxon>Eukaryota</taxon>
        <taxon>Viridiplantae</taxon>
        <taxon>Streptophyta</taxon>
        <taxon>Embryophyta</taxon>
        <taxon>Tracheophyta</taxon>
        <taxon>Spermatophyta</taxon>
        <taxon>Magnoliopsida</taxon>
        <taxon>Liliopsida</taxon>
        <taxon>Zingiberales</taxon>
        <taxon>Musaceae</taxon>
        <taxon>Ensete</taxon>
    </lineage>
</organism>
<evidence type="ECO:0000313" key="2">
    <source>
        <dbReference type="EMBL" id="RRT53168.1"/>
    </source>
</evidence>
<sequence>MGRELRRGAVSGEEESPGISGNSMAKDLGRRRKQSGRGEGGGEGERLLSSLRPFANGVVVTHGRAASRYHLAGLLLGRDDSFFSFSLQPTHSPKRRQEE</sequence>